<dbReference type="Pfam" id="PF04960">
    <property type="entry name" value="Glutaminase"/>
    <property type="match status" value="1"/>
</dbReference>
<protein>
    <recommendedName>
        <fullName evidence="6 7">Glutaminase</fullName>
        <ecNumber evidence="3 7">3.5.1.2</ecNumber>
    </recommendedName>
</protein>
<feature type="domain" description="STAS" evidence="8">
    <location>
        <begin position="332"/>
        <end position="392"/>
    </location>
</feature>
<dbReference type="PANTHER" id="PTHR12544">
    <property type="entry name" value="GLUTAMINASE"/>
    <property type="match status" value="1"/>
</dbReference>
<dbReference type="EMBL" id="CP108313">
    <property type="protein sequence ID" value="WTW73517.1"/>
    <property type="molecule type" value="Genomic_DNA"/>
</dbReference>
<evidence type="ECO:0000256" key="6">
    <source>
        <dbReference type="ARBA" id="ARBA00070405"/>
    </source>
</evidence>
<evidence type="ECO:0000256" key="5">
    <source>
        <dbReference type="ARBA" id="ARBA00049534"/>
    </source>
</evidence>
<evidence type="ECO:0000256" key="2">
    <source>
        <dbReference type="ARBA" id="ARBA00011881"/>
    </source>
</evidence>
<reference evidence="9" key="1">
    <citation type="submission" date="2022-10" db="EMBL/GenBank/DDBJ databases">
        <title>The complete genomes of actinobacterial strains from the NBC collection.</title>
        <authorList>
            <person name="Joergensen T.S."/>
            <person name="Alvarez Arevalo M."/>
            <person name="Sterndorff E.B."/>
            <person name="Faurdal D."/>
            <person name="Vuksanovic O."/>
            <person name="Mourched A.-S."/>
            <person name="Charusanti P."/>
            <person name="Shaw S."/>
            <person name="Blin K."/>
            <person name="Weber T."/>
        </authorList>
    </citation>
    <scope>NUCLEOTIDE SEQUENCE</scope>
    <source>
        <strain evidence="9">NBC_00008</strain>
    </source>
</reference>
<dbReference type="Gene3D" id="3.40.710.10">
    <property type="entry name" value="DD-peptidase/beta-lactamase superfamily"/>
    <property type="match status" value="1"/>
</dbReference>
<dbReference type="PANTHER" id="PTHR12544:SF29">
    <property type="entry name" value="GLUTAMINASE"/>
    <property type="match status" value="1"/>
</dbReference>
<evidence type="ECO:0000259" key="8">
    <source>
        <dbReference type="PROSITE" id="PS50801"/>
    </source>
</evidence>
<dbReference type="InterPro" id="IPR002645">
    <property type="entry name" value="STAS_dom"/>
</dbReference>
<feature type="binding site" evidence="7">
    <location>
        <position position="191"/>
    </location>
    <ligand>
        <name>substrate</name>
    </ligand>
</feature>
<dbReference type="InterPro" id="IPR036513">
    <property type="entry name" value="STAS_dom_sf"/>
</dbReference>
<evidence type="ECO:0000256" key="7">
    <source>
        <dbReference type="HAMAP-Rule" id="MF_00313"/>
    </source>
</evidence>
<dbReference type="GO" id="GO:0006543">
    <property type="term" value="P:L-glutamine catabolic process"/>
    <property type="evidence" value="ECO:0007669"/>
    <property type="project" value="TreeGrafter"/>
</dbReference>
<feature type="binding site" evidence="7">
    <location>
        <position position="116"/>
    </location>
    <ligand>
        <name>substrate</name>
    </ligand>
</feature>
<sequence length="444" mass="46102">MNAADAVTDALRELHTRFGGLSDGRLADYIPQLALADPDAFGLALISMDGHRYSTGDVEVPFTAQSVSKPFVYALALSALGLDEVGRWVGAEPSGEAFNAISLEPGTGRPANAMVNAGAIVTTALVPDTREAPRFDRILDFLSRFAGRRLDVDEQVYASEALTGDRNRALAYLIRSAGPLPVDPVAAVETYFRQCAVRVTALDLAAMAATLANGGVHPVTGDAVVPEPVAAHVLAVMATCGMYDASGDWLLRVGLPAKSGVSGGLIAAGPARFGLAAYSPLLDPAGTSVRGRRALGALSERFGLHLMHNPALAGSTVTLVTTADDLPSAPAGERERARRERVAVVAAQGALDFTAAERVLFALDESGPQDTAAVVLDLRRVTDIDTAARAMLNGGLARLTAGGRRTAVADPAGRLAGQGAPAGTPRCFVSREDAVEWCARGRTG</sequence>
<keyword evidence="4 7" id="KW-0378">Hydrolase</keyword>
<evidence type="ECO:0000256" key="3">
    <source>
        <dbReference type="ARBA" id="ARBA00012918"/>
    </source>
</evidence>
<feature type="binding site" evidence="7">
    <location>
        <position position="261"/>
    </location>
    <ligand>
        <name>substrate</name>
    </ligand>
</feature>
<keyword evidence="7" id="KW-0007">Acetylation</keyword>
<comment type="similarity">
    <text evidence="1 7">Belongs to the glutaminase family.</text>
</comment>
<evidence type="ECO:0000313" key="9">
    <source>
        <dbReference type="EMBL" id="WTW73517.1"/>
    </source>
</evidence>
<dbReference type="NCBIfam" id="TIGR03814">
    <property type="entry name" value="Gln_ase"/>
    <property type="match status" value="1"/>
</dbReference>
<name>A0AAU2W1M5_9ACTN</name>
<dbReference type="GO" id="GO:0004359">
    <property type="term" value="F:glutaminase activity"/>
    <property type="evidence" value="ECO:0007669"/>
    <property type="project" value="UniProtKB-UniRule"/>
</dbReference>
<evidence type="ECO:0000256" key="4">
    <source>
        <dbReference type="ARBA" id="ARBA00022801"/>
    </source>
</evidence>
<dbReference type="Pfam" id="PF01740">
    <property type="entry name" value="STAS"/>
    <property type="match status" value="1"/>
</dbReference>
<comment type="catalytic activity">
    <reaction evidence="5 7">
        <text>L-glutamine + H2O = L-glutamate + NH4(+)</text>
        <dbReference type="Rhea" id="RHEA:15889"/>
        <dbReference type="ChEBI" id="CHEBI:15377"/>
        <dbReference type="ChEBI" id="CHEBI:28938"/>
        <dbReference type="ChEBI" id="CHEBI:29985"/>
        <dbReference type="ChEBI" id="CHEBI:58359"/>
        <dbReference type="EC" id="3.5.1.2"/>
    </reaction>
</comment>
<dbReference type="InterPro" id="IPR012338">
    <property type="entry name" value="Beta-lactam/transpept-like"/>
</dbReference>
<feature type="binding site" evidence="7">
    <location>
        <position position="66"/>
    </location>
    <ligand>
        <name>substrate</name>
    </ligand>
</feature>
<dbReference type="GO" id="GO:0006537">
    <property type="term" value="P:glutamate biosynthetic process"/>
    <property type="evidence" value="ECO:0007669"/>
    <property type="project" value="TreeGrafter"/>
</dbReference>
<feature type="binding site" evidence="7">
    <location>
        <position position="160"/>
    </location>
    <ligand>
        <name>substrate</name>
    </ligand>
</feature>
<dbReference type="SUPFAM" id="SSF56601">
    <property type="entry name" value="beta-lactamase/transpeptidase-like"/>
    <property type="match status" value="1"/>
</dbReference>
<feature type="binding site" evidence="7">
    <location>
        <position position="243"/>
    </location>
    <ligand>
        <name>substrate</name>
    </ligand>
</feature>
<feature type="binding site" evidence="7">
    <location>
        <position position="167"/>
    </location>
    <ligand>
        <name>substrate</name>
    </ligand>
</feature>
<evidence type="ECO:0000256" key="1">
    <source>
        <dbReference type="ARBA" id="ARBA00011076"/>
    </source>
</evidence>
<dbReference type="SUPFAM" id="SSF52091">
    <property type="entry name" value="SpoIIaa-like"/>
    <property type="match status" value="1"/>
</dbReference>
<proteinExistence type="inferred from homology"/>
<dbReference type="Gene3D" id="3.30.750.24">
    <property type="entry name" value="STAS domain"/>
    <property type="match status" value="1"/>
</dbReference>
<dbReference type="EC" id="3.5.1.2" evidence="3 7"/>
<dbReference type="HAMAP" id="MF_00313">
    <property type="entry name" value="Glutaminase"/>
    <property type="match status" value="1"/>
</dbReference>
<comment type="subunit">
    <text evidence="2 7">Homotetramer.</text>
</comment>
<dbReference type="AlphaFoldDB" id="A0AAU2W1M5"/>
<gene>
    <name evidence="7 9" type="primary">glsA</name>
    <name evidence="9" type="ORF">OG398_37415</name>
</gene>
<organism evidence="9">
    <name type="scientific">Streptomyces sp. NBC_00008</name>
    <dbReference type="NCBI Taxonomy" id="2903610"/>
    <lineage>
        <taxon>Bacteria</taxon>
        <taxon>Bacillati</taxon>
        <taxon>Actinomycetota</taxon>
        <taxon>Actinomycetes</taxon>
        <taxon>Kitasatosporales</taxon>
        <taxon>Streptomycetaceae</taxon>
        <taxon>Streptomyces</taxon>
    </lineage>
</organism>
<dbReference type="InterPro" id="IPR015868">
    <property type="entry name" value="Glutaminase"/>
</dbReference>
<accession>A0AAU2W1M5</accession>
<dbReference type="FunFam" id="3.40.710.10:FF:000005">
    <property type="entry name" value="Glutaminase"/>
    <property type="match status" value="1"/>
</dbReference>
<dbReference type="PROSITE" id="PS50801">
    <property type="entry name" value="STAS"/>
    <property type="match status" value="1"/>
</dbReference>